<dbReference type="GO" id="GO:0009116">
    <property type="term" value="P:nucleoside metabolic process"/>
    <property type="evidence" value="ECO:0007669"/>
    <property type="project" value="InterPro"/>
</dbReference>
<dbReference type="InterPro" id="IPR035994">
    <property type="entry name" value="Nucleoside_phosphorylase_sf"/>
</dbReference>
<comment type="caution">
    <text evidence="2">The sequence shown here is derived from an EMBL/GenBank/DDBJ whole genome shotgun (WGS) entry which is preliminary data.</text>
</comment>
<sequence length="232" mass="25372">MDPARPGSRDQFQVALICALPLEANSVLSLFDHHWDEGNDSPCIGKARGDPNSYSIGIMSGHNVVLAHPPGIGTIAAGTIAAFCKLSFPRIRLALVVGICGGAPVNNGIPIYLGDVIISTGIVPYDFGRRFPDRFEINDTLSEQLRDILAGYEAQSMTFSTSYIKAQKQYYSTQEARKTFSSQQIIDINIIRSGVLFVLHVAQIQTLSALRPLYRTVMILNAIPESNYQDLA</sequence>
<proteinExistence type="predicted"/>
<evidence type="ECO:0000259" key="1">
    <source>
        <dbReference type="Pfam" id="PF01048"/>
    </source>
</evidence>
<keyword evidence="3" id="KW-1185">Reference proteome</keyword>
<reference evidence="2 3" key="1">
    <citation type="submission" date="2020-05" db="EMBL/GenBank/DDBJ databases">
        <title>Identification and distribution of gene clusters putatively required for synthesis of sphingolipid metabolism inhibitors in phylogenetically diverse species of the filamentous fungus Fusarium.</title>
        <authorList>
            <person name="Kim H.-S."/>
            <person name="Busman M."/>
            <person name="Brown D.W."/>
            <person name="Divon H."/>
            <person name="Uhlig S."/>
            <person name="Proctor R.H."/>
        </authorList>
    </citation>
    <scope>NUCLEOTIDE SEQUENCE [LARGE SCALE GENOMIC DNA]</scope>
    <source>
        <strain evidence="2 3">NRRL 25196</strain>
    </source>
</reference>
<dbReference type="Pfam" id="PF01048">
    <property type="entry name" value="PNP_UDP_1"/>
    <property type="match status" value="1"/>
</dbReference>
<dbReference type="PANTHER" id="PTHR46082">
    <property type="entry name" value="ATP/GTP-BINDING PROTEIN-RELATED"/>
    <property type="match status" value="1"/>
</dbReference>
<dbReference type="Gene3D" id="3.40.50.1580">
    <property type="entry name" value="Nucleoside phosphorylase domain"/>
    <property type="match status" value="1"/>
</dbReference>
<dbReference type="EMBL" id="JAAOAO010000335">
    <property type="protein sequence ID" value="KAF5547026.1"/>
    <property type="molecule type" value="Genomic_DNA"/>
</dbReference>
<dbReference type="PANTHER" id="PTHR46082:SF6">
    <property type="entry name" value="AAA+ ATPASE DOMAIN-CONTAINING PROTEIN-RELATED"/>
    <property type="match status" value="1"/>
</dbReference>
<dbReference type="InterPro" id="IPR053137">
    <property type="entry name" value="NLR-like"/>
</dbReference>
<dbReference type="InterPro" id="IPR000845">
    <property type="entry name" value="Nucleoside_phosphorylase_d"/>
</dbReference>
<protein>
    <recommendedName>
        <fullName evidence="1">Nucleoside phosphorylase domain-containing protein</fullName>
    </recommendedName>
</protein>
<dbReference type="AlphaFoldDB" id="A0A8H5MYI2"/>
<dbReference type="SUPFAM" id="SSF53167">
    <property type="entry name" value="Purine and uridine phosphorylases"/>
    <property type="match status" value="1"/>
</dbReference>
<dbReference type="Proteomes" id="UP000574317">
    <property type="component" value="Unassembled WGS sequence"/>
</dbReference>
<organism evidence="2 3">
    <name type="scientific">Fusarium napiforme</name>
    <dbReference type="NCBI Taxonomy" id="42672"/>
    <lineage>
        <taxon>Eukaryota</taxon>
        <taxon>Fungi</taxon>
        <taxon>Dikarya</taxon>
        <taxon>Ascomycota</taxon>
        <taxon>Pezizomycotina</taxon>
        <taxon>Sordariomycetes</taxon>
        <taxon>Hypocreomycetidae</taxon>
        <taxon>Hypocreales</taxon>
        <taxon>Nectriaceae</taxon>
        <taxon>Fusarium</taxon>
        <taxon>Fusarium fujikuroi species complex</taxon>
    </lineage>
</organism>
<name>A0A8H5MYI2_9HYPO</name>
<feature type="domain" description="Nucleoside phosphorylase" evidence="1">
    <location>
        <begin position="14"/>
        <end position="151"/>
    </location>
</feature>
<dbReference type="GO" id="GO:0003824">
    <property type="term" value="F:catalytic activity"/>
    <property type="evidence" value="ECO:0007669"/>
    <property type="project" value="InterPro"/>
</dbReference>
<evidence type="ECO:0000313" key="3">
    <source>
        <dbReference type="Proteomes" id="UP000574317"/>
    </source>
</evidence>
<gene>
    <name evidence="2" type="ORF">FNAPI_8638</name>
</gene>
<accession>A0A8H5MYI2</accession>
<evidence type="ECO:0000313" key="2">
    <source>
        <dbReference type="EMBL" id="KAF5547026.1"/>
    </source>
</evidence>